<keyword evidence="2" id="KW-0732">Signal</keyword>
<comment type="caution">
    <text evidence="3">The sequence shown here is derived from an EMBL/GenBank/DDBJ whole genome shotgun (WGS) entry which is preliminary data.</text>
</comment>
<dbReference type="AlphaFoldDB" id="A0A8S4EJT9"/>
<proteinExistence type="predicted"/>
<sequence length="275" mass="31575">MGVYKASWIIFTILINLSNHVLKADVSLLSFSGEGYVFPYPKECSDILDTFAQYASDFTLCSIQNARPIRLCEKCVHHYVNFHDKYQELMTTESNGTKCRSIFISQDRLDAILEYHDNILSVWNKGHCAACFEWTGEHPVVSNQTQKFNKMFNETMQCIVTNYNLNSTDICNTCMQSYLSLDEFYKTLSSDAIGVDVVCMDIVDSMNATRSIWSKTLNCCKLRWTPEIIFLCCSGIISSLPILFYLAVRYCGPIRDLPNVLRQSRFKQALLRRSK</sequence>
<keyword evidence="4" id="KW-1185">Reference proteome</keyword>
<keyword evidence="1" id="KW-0812">Transmembrane</keyword>
<name>A0A8S4EJT9_PLUXY</name>
<feature type="transmembrane region" description="Helical" evidence="1">
    <location>
        <begin position="228"/>
        <end position="248"/>
    </location>
</feature>
<evidence type="ECO:0000256" key="1">
    <source>
        <dbReference type="SAM" id="Phobius"/>
    </source>
</evidence>
<dbReference type="GO" id="GO:0005829">
    <property type="term" value="C:cytosol"/>
    <property type="evidence" value="ECO:0007669"/>
    <property type="project" value="TreeGrafter"/>
</dbReference>
<dbReference type="Pfam" id="PF09777">
    <property type="entry name" value="OSTMP1"/>
    <property type="match status" value="1"/>
</dbReference>
<evidence type="ECO:0000313" key="3">
    <source>
        <dbReference type="EMBL" id="CAG9115829.1"/>
    </source>
</evidence>
<protein>
    <submittedName>
        <fullName evidence="3">(diamondback moth) hypothetical protein</fullName>
    </submittedName>
</protein>
<feature type="chain" id="PRO_5035825402" evidence="2">
    <location>
        <begin position="24"/>
        <end position="275"/>
    </location>
</feature>
<feature type="signal peptide" evidence="2">
    <location>
        <begin position="1"/>
        <end position="23"/>
    </location>
</feature>
<dbReference type="PANTHER" id="PTHR15644">
    <property type="entry name" value="OSTEOPETROSIS ASSOCIATED TRANSMEMBRANE PROTEIN 1"/>
    <property type="match status" value="1"/>
</dbReference>
<keyword evidence="1" id="KW-0472">Membrane</keyword>
<dbReference type="EMBL" id="CAJHNJ030000017">
    <property type="protein sequence ID" value="CAG9115829.1"/>
    <property type="molecule type" value="Genomic_DNA"/>
</dbReference>
<dbReference type="Proteomes" id="UP000653454">
    <property type="component" value="Unassembled WGS sequence"/>
</dbReference>
<evidence type="ECO:0000313" key="4">
    <source>
        <dbReference type="Proteomes" id="UP000653454"/>
    </source>
</evidence>
<gene>
    <name evidence="3" type="ORF">PLXY2_LOCUS5825</name>
</gene>
<reference evidence="3" key="1">
    <citation type="submission" date="2020-11" db="EMBL/GenBank/DDBJ databases">
        <authorList>
            <person name="Whiteford S."/>
        </authorList>
    </citation>
    <scope>NUCLEOTIDE SEQUENCE</scope>
</reference>
<dbReference type="InterPro" id="IPR019172">
    <property type="entry name" value="Osteopetrosis-assoc_TM_1"/>
</dbReference>
<organism evidence="3 4">
    <name type="scientific">Plutella xylostella</name>
    <name type="common">Diamondback moth</name>
    <name type="synonym">Plutella maculipennis</name>
    <dbReference type="NCBI Taxonomy" id="51655"/>
    <lineage>
        <taxon>Eukaryota</taxon>
        <taxon>Metazoa</taxon>
        <taxon>Ecdysozoa</taxon>
        <taxon>Arthropoda</taxon>
        <taxon>Hexapoda</taxon>
        <taxon>Insecta</taxon>
        <taxon>Pterygota</taxon>
        <taxon>Neoptera</taxon>
        <taxon>Endopterygota</taxon>
        <taxon>Lepidoptera</taxon>
        <taxon>Glossata</taxon>
        <taxon>Ditrysia</taxon>
        <taxon>Yponomeutoidea</taxon>
        <taxon>Plutellidae</taxon>
        <taxon>Plutella</taxon>
    </lineage>
</organism>
<dbReference type="PANTHER" id="PTHR15644:SF2">
    <property type="entry name" value="OSTEOPETROSIS-ASSOCIATED TRANSMEMBRANE PROTEIN 1"/>
    <property type="match status" value="1"/>
</dbReference>
<evidence type="ECO:0000256" key="2">
    <source>
        <dbReference type="SAM" id="SignalP"/>
    </source>
</evidence>
<accession>A0A8S4EJT9</accession>
<keyword evidence="1" id="KW-1133">Transmembrane helix</keyword>